<reference evidence="8" key="1">
    <citation type="journal article" date="2019" name="Curr. Biol.">
        <title>Genome Sequence of Striga asiatica Provides Insight into the Evolution of Plant Parasitism.</title>
        <authorList>
            <person name="Yoshida S."/>
            <person name="Kim S."/>
            <person name="Wafula E.K."/>
            <person name="Tanskanen J."/>
            <person name="Kim Y.M."/>
            <person name="Honaas L."/>
            <person name="Yang Z."/>
            <person name="Spallek T."/>
            <person name="Conn C.E."/>
            <person name="Ichihashi Y."/>
            <person name="Cheong K."/>
            <person name="Cui S."/>
            <person name="Der J.P."/>
            <person name="Gundlach H."/>
            <person name="Jiao Y."/>
            <person name="Hori C."/>
            <person name="Ishida J.K."/>
            <person name="Kasahara H."/>
            <person name="Kiba T."/>
            <person name="Kim M.S."/>
            <person name="Koo N."/>
            <person name="Laohavisit A."/>
            <person name="Lee Y.H."/>
            <person name="Lumba S."/>
            <person name="McCourt P."/>
            <person name="Mortimer J.C."/>
            <person name="Mutuku J.M."/>
            <person name="Nomura T."/>
            <person name="Sasaki-Sekimoto Y."/>
            <person name="Seto Y."/>
            <person name="Wang Y."/>
            <person name="Wakatake T."/>
            <person name="Sakakibara H."/>
            <person name="Demura T."/>
            <person name="Yamaguchi S."/>
            <person name="Yoneyama K."/>
            <person name="Manabe R.I."/>
            <person name="Nelson D.C."/>
            <person name="Schulman A.H."/>
            <person name="Timko M.P."/>
            <person name="dePamphilis C.W."/>
            <person name="Choi D."/>
            <person name="Shirasu K."/>
        </authorList>
    </citation>
    <scope>NUCLEOTIDE SEQUENCE [LARGE SCALE GENOMIC DNA]</scope>
    <source>
        <strain evidence="8">cv. UVA1</strain>
    </source>
</reference>
<dbReference type="EMBL" id="BKCP01007070">
    <property type="protein sequence ID" value="GER44749.1"/>
    <property type="molecule type" value="Genomic_DNA"/>
</dbReference>
<accession>A0A5A7QHC1</accession>
<evidence type="ECO:0000256" key="2">
    <source>
        <dbReference type="ARBA" id="ARBA00022679"/>
    </source>
</evidence>
<name>A0A5A7QHC1_STRAF</name>
<evidence type="ECO:0000256" key="4">
    <source>
        <dbReference type="ARBA" id="ARBA00022741"/>
    </source>
</evidence>
<gene>
    <name evidence="7" type="ORF">STAS_21655</name>
</gene>
<feature type="compositionally biased region" description="Polar residues" evidence="6">
    <location>
        <begin position="414"/>
        <end position="437"/>
    </location>
</feature>
<evidence type="ECO:0000256" key="3">
    <source>
        <dbReference type="ARBA" id="ARBA00022712"/>
    </source>
</evidence>
<organism evidence="7 8">
    <name type="scientific">Striga asiatica</name>
    <name type="common">Asiatic witchweed</name>
    <name type="synonym">Buchnera asiatica</name>
    <dbReference type="NCBI Taxonomy" id="4170"/>
    <lineage>
        <taxon>Eukaryota</taxon>
        <taxon>Viridiplantae</taxon>
        <taxon>Streptophyta</taxon>
        <taxon>Embryophyta</taxon>
        <taxon>Tracheophyta</taxon>
        <taxon>Spermatophyta</taxon>
        <taxon>Magnoliopsida</taxon>
        <taxon>eudicotyledons</taxon>
        <taxon>Gunneridae</taxon>
        <taxon>Pentapetalae</taxon>
        <taxon>asterids</taxon>
        <taxon>lamiids</taxon>
        <taxon>Lamiales</taxon>
        <taxon>Orobanchaceae</taxon>
        <taxon>Buchnereae</taxon>
        <taxon>Striga</taxon>
    </lineage>
</organism>
<keyword evidence="3" id="KW-0203">Cytokinin biosynthesis</keyword>
<dbReference type="Gene3D" id="3.40.50.300">
    <property type="entry name" value="P-loop containing nucleotide triphosphate hydrolases"/>
    <property type="match status" value="1"/>
</dbReference>
<dbReference type="GO" id="GO:0006400">
    <property type="term" value="P:tRNA modification"/>
    <property type="evidence" value="ECO:0007669"/>
    <property type="project" value="TreeGrafter"/>
</dbReference>
<keyword evidence="8" id="KW-1185">Reference proteome</keyword>
<dbReference type="Proteomes" id="UP000325081">
    <property type="component" value="Unassembled WGS sequence"/>
</dbReference>
<evidence type="ECO:0000256" key="5">
    <source>
        <dbReference type="ARBA" id="ARBA00022840"/>
    </source>
</evidence>
<dbReference type="AlphaFoldDB" id="A0A5A7QHC1"/>
<dbReference type="Pfam" id="PF01715">
    <property type="entry name" value="IPPT"/>
    <property type="match status" value="1"/>
</dbReference>
<dbReference type="OrthoDB" id="775260at2759"/>
<protein>
    <submittedName>
        <fullName evidence="7">tRNA dimethylallyltransferase</fullName>
    </submittedName>
</protein>
<comment type="caution">
    <text evidence="7">The sequence shown here is derived from an EMBL/GenBank/DDBJ whole genome shotgun (WGS) entry which is preliminary data.</text>
</comment>
<dbReference type="PANTHER" id="PTHR11088">
    <property type="entry name" value="TRNA DIMETHYLALLYLTRANSFERASE"/>
    <property type="match status" value="1"/>
</dbReference>
<dbReference type="GO" id="GO:0005524">
    <property type="term" value="F:ATP binding"/>
    <property type="evidence" value="ECO:0007669"/>
    <property type="project" value="UniProtKB-KW"/>
</dbReference>
<evidence type="ECO:0000313" key="7">
    <source>
        <dbReference type="EMBL" id="GER44749.1"/>
    </source>
</evidence>
<keyword evidence="2 7" id="KW-0808">Transferase</keyword>
<evidence type="ECO:0000256" key="1">
    <source>
        <dbReference type="ARBA" id="ARBA00005842"/>
    </source>
</evidence>
<proteinExistence type="inferred from homology"/>
<dbReference type="GO" id="GO:0005739">
    <property type="term" value="C:mitochondrion"/>
    <property type="evidence" value="ECO:0007669"/>
    <property type="project" value="TreeGrafter"/>
</dbReference>
<feature type="region of interest" description="Disordered" evidence="6">
    <location>
        <begin position="400"/>
        <end position="452"/>
    </location>
</feature>
<evidence type="ECO:0000256" key="6">
    <source>
        <dbReference type="SAM" id="MobiDB-lite"/>
    </source>
</evidence>
<dbReference type="PANTHER" id="PTHR11088:SF74">
    <property type="entry name" value="ADENYLATE ISOPENTENYLTRANSFERASE 5, CHLOROPLASTIC"/>
    <property type="match status" value="1"/>
</dbReference>
<comment type="similarity">
    <text evidence="1">Belongs to the IPP transferase family.</text>
</comment>
<evidence type="ECO:0000313" key="8">
    <source>
        <dbReference type="Proteomes" id="UP000325081"/>
    </source>
</evidence>
<dbReference type="GO" id="GO:0052381">
    <property type="term" value="F:tRNA dimethylallyltransferase activity"/>
    <property type="evidence" value="ECO:0007669"/>
    <property type="project" value="TreeGrafter"/>
</dbReference>
<dbReference type="InterPro" id="IPR027417">
    <property type="entry name" value="P-loop_NTPase"/>
</dbReference>
<dbReference type="InterPro" id="IPR039657">
    <property type="entry name" value="Dimethylallyltransferase"/>
</dbReference>
<keyword evidence="4" id="KW-0547">Nucleotide-binding</keyword>
<dbReference type="GO" id="GO:0009691">
    <property type="term" value="P:cytokinin biosynthetic process"/>
    <property type="evidence" value="ECO:0007669"/>
    <property type="project" value="UniProtKB-KW"/>
</dbReference>
<dbReference type="SUPFAM" id="SSF52540">
    <property type="entry name" value="P-loop containing nucleoside triphosphate hydrolases"/>
    <property type="match status" value="1"/>
</dbReference>
<sequence length="477" mass="51704">MLDCTATTTPLPCGLKLQSGDSQPLTEPDLYRRIIGRPLYLNLIRPYITYGVQQLSQFVNEPCSSHWHAAMHILRYLKGTADHGIYFSKTGSFTLSAYSDVGILQGHKKVRFLYLFLCGVTIRRPSIFQQIRCFMSAQNISKLIVTLFVTNTRRGLSMHAATKIQLADLIVKNKVVIVMGPIGAGKSRLFIDLATRFEGEIINSDKIQVYKGLNIVTNKVTNQECHKASHHLLGIIESNSDFSVNEFIEHATMASNAIVHHGKLPIIAGGSNSCIKALVNDSLEFRAKYECCFLCVDVDSTLVLRSSLVVGLQGASRAIAAQFLARFTLSIELGSLAIMGAGAPHLVDEAEGVFTWDELQRFGDSFSNDPFDLADIPSFLDIPDSVLGRGVSLLTGSGGLGSPSRGSGNHAALSANSGGHVTPSVNSGNHTSSLTDSGESEASGVDIDSRPSPFYRMSSDDIAEFKKLCELPTGWSL</sequence>
<keyword evidence="5" id="KW-0067">ATP-binding</keyword>